<organism evidence="8 9">
    <name type="scientific">Spirilliplanes yamanashiensis</name>
    <dbReference type="NCBI Taxonomy" id="42233"/>
    <lineage>
        <taxon>Bacteria</taxon>
        <taxon>Bacillati</taxon>
        <taxon>Actinomycetota</taxon>
        <taxon>Actinomycetes</taxon>
        <taxon>Micromonosporales</taxon>
        <taxon>Micromonosporaceae</taxon>
        <taxon>Spirilliplanes</taxon>
    </lineage>
</organism>
<dbReference type="PANTHER" id="PTHR40077:SF1">
    <property type="entry name" value="MEMBRANE PROTEIN"/>
    <property type="match status" value="1"/>
</dbReference>
<feature type="transmembrane region" description="Helical" evidence="6">
    <location>
        <begin position="41"/>
        <end position="63"/>
    </location>
</feature>
<evidence type="ECO:0000256" key="1">
    <source>
        <dbReference type="ARBA" id="ARBA00004651"/>
    </source>
</evidence>
<evidence type="ECO:0000256" key="5">
    <source>
        <dbReference type="ARBA" id="ARBA00023136"/>
    </source>
</evidence>
<comment type="caution">
    <text evidence="8">The sequence shown here is derived from an EMBL/GenBank/DDBJ whole genome shotgun (WGS) entry which is preliminary data.</text>
</comment>
<keyword evidence="3 6" id="KW-0812">Transmembrane</keyword>
<evidence type="ECO:0000259" key="7">
    <source>
        <dbReference type="Pfam" id="PF12823"/>
    </source>
</evidence>
<comment type="subcellular location">
    <subcellularLocation>
        <location evidence="1">Cell membrane</location>
        <topology evidence="1">Multi-pass membrane protein</topology>
    </subcellularLocation>
</comment>
<dbReference type="InterPro" id="IPR023845">
    <property type="entry name" value="DUF3817_TM"/>
</dbReference>
<gene>
    <name evidence="8" type="ORF">Sya03_39220</name>
</gene>
<dbReference type="Pfam" id="PF12823">
    <property type="entry name" value="DUF3817"/>
    <property type="match status" value="1"/>
</dbReference>
<evidence type="ECO:0000313" key="8">
    <source>
        <dbReference type="EMBL" id="GIJ04570.1"/>
    </source>
</evidence>
<keyword evidence="2" id="KW-1003">Cell membrane</keyword>
<sequence length="103" mass="11257">MRRFVPPLFAAVAVAEACSWAALIVGMVFKYVVVGNEIGVTIFGPIHGALFVAYLGLALAMAYLGRWRWWVALIALLCAVPPFATLAFERWARRTGHLEPAPA</sequence>
<feature type="transmembrane region" description="Helical" evidence="6">
    <location>
        <begin position="6"/>
        <end position="29"/>
    </location>
</feature>
<dbReference type="GO" id="GO:0005886">
    <property type="term" value="C:plasma membrane"/>
    <property type="evidence" value="ECO:0007669"/>
    <property type="project" value="UniProtKB-SubCell"/>
</dbReference>
<evidence type="ECO:0000256" key="4">
    <source>
        <dbReference type="ARBA" id="ARBA00022989"/>
    </source>
</evidence>
<dbReference type="AlphaFoldDB" id="A0A8J3YB81"/>
<proteinExistence type="predicted"/>
<dbReference type="NCBIfam" id="TIGR03954">
    <property type="entry name" value="integ_memb_HG"/>
    <property type="match status" value="1"/>
</dbReference>
<name>A0A8J3YB81_9ACTN</name>
<evidence type="ECO:0000256" key="2">
    <source>
        <dbReference type="ARBA" id="ARBA00022475"/>
    </source>
</evidence>
<keyword evidence="5 6" id="KW-0472">Membrane</keyword>
<dbReference type="RefSeq" id="WP_203939795.1">
    <property type="nucleotide sequence ID" value="NZ_BAAAGJ010000005.1"/>
</dbReference>
<dbReference type="EMBL" id="BOOY01000028">
    <property type="protein sequence ID" value="GIJ04570.1"/>
    <property type="molecule type" value="Genomic_DNA"/>
</dbReference>
<protein>
    <recommendedName>
        <fullName evidence="7">DUF3817 domain-containing protein</fullName>
    </recommendedName>
</protein>
<dbReference type="PANTHER" id="PTHR40077">
    <property type="entry name" value="MEMBRANE PROTEIN-RELATED"/>
    <property type="match status" value="1"/>
</dbReference>
<evidence type="ECO:0000256" key="3">
    <source>
        <dbReference type="ARBA" id="ARBA00022692"/>
    </source>
</evidence>
<feature type="transmembrane region" description="Helical" evidence="6">
    <location>
        <begin position="69"/>
        <end position="88"/>
    </location>
</feature>
<keyword evidence="9" id="KW-1185">Reference proteome</keyword>
<accession>A0A8J3YB81</accession>
<reference evidence="8" key="1">
    <citation type="submission" date="2021-01" db="EMBL/GenBank/DDBJ databases">
        <title>Whole genome shotgun sequence of Spirilliplanes yamanashiensis NBRC 15828.</title>
        <authorList>
            <person name="Komaki H."/>
            <person name="Tamura T."/>
        </authorList>
    </citation>
    <scope>NUCLEOTIDE SEQUENCE</scope>
    <source>
        <strain evidence="8">NBRC 15828</strain>
    </source>
</reference>
<feature type="domain" description="DUF3817" evidence="7">
    <location>
        <begin position="9"/>
        <end position="94"/>
    </location>
</feature>
<dbReference type="Proteomes" id="UP000652013">
    <property type="component" value="Unassembled WGS sequence"/>
</dbReference>
<evidence type="ECO:0000313" key="9">
    <source>
        <dbReference type="Proteomes" id="UP000652013"/>
    </source>
</evidence>
<keyword evidence="4 6" id="KW-1133">Transmembrane helix</keyword>
<evidence type="ECO:0000256" key="6">
    <source>
        <dbReference type="SAM" id="Phobius"/>
    </source>
</evidence>